<reference evidence="1 2" key="1">
    <citation type="submission" date="2016-11" db="EMBL/GenBank/DDBJ databases">
        <authorList>
            <person name="Jaros S."/>
            <person name="Januszkiewicz K."/>
            <person name="Wedrychowicz H."/>
        </authorList>
    </citation>
    <scope>NUCLEOTIDE SEQUENCE [LARGE SCALE GENOMIC DNA]</scope>
    <source>
        <strain evidence="1 2">DSM 21986</strain>
    </source>
</reference>
<dbReference type="InterPro" id="IPR041916">
    <property type="entry name" value="Anti_sigma_zinc_sf"/>
</dbReference>
<proteinExistence type="predicted"/>
<dbReference type="STRING" id="1194090.SAMN05443144_11374"/>
<dbReference type="RefSeq" id="WP_073064867.1">
    <property type="nucleotide sequence ID" value="NZ_FQUS01000013.1"/>
</dbReference>
<dbReference type="OrthoDB" id="1524155at2"/>
<evidence type="ECO:0000313" key="1">
    <source>
        <dbReference type="EMBL" id="SHF79186.1"/>
    </source>
</evidence>
<dbReference type="AlphaFoldDB" id="A0A1M5EJ45"/>
<dbReference type="Proteomes" id="UP000184041">
    <property type="component" value="Unassembled WGS sequence"/>
</dbReference>
<accession>A0A1M5EJ45</accession>
<organism evidence="1 2">
    <name type="scientific">Fodinibius roseus</name>
    <dbReference type="NCBI Taxonomy" id="1194090"/>
    <lineage>
        <taxon>Bacteria</taxon>
        <taxon>Pseudomonadati</taxon>
        <taxon>Balneolota</taxon>
        <taxon>Balneolia</taxon>
        <taxon>Balneolales</taxon>
        <taxon>Balneolaceae</taxon>
        <taxon>Fodinibius</taxon>
    </lineage>
</organism>
<name>A0A1M5EJ45_9BACT</name>
<dbReference type="EMBL" id="FQUS01000013">
    <property type="protein sequence ID" value="SHF79186.1"/>
    <property type="molecule type" value="Genomic_DNA"/>
</dbReference>
<evidence type="ECO:0008006" key="3">
    <source>
        <dbReference type="Google" id="ProtNLM"/>
    </source>
</evidence>
<keyword evidence="2" id="KW-1185">Reference proteome</keyword>
<gene>
    <name evidence="1" type="ORF">SAMN05443144_11374</name>
</gene>
<evidence type="ECO:0000313" key="2">
    <source>
        <dbReference type="Proteomes" id="UP000184041"/>
    </source>
</evidence>
<sequence length="228" mass="25748">MNDQLARTLFMEYLYDEISAEDQAKLESYLDKNPGLRQELSELRETRSLLQQMPDPDTPPQLLVMDPRNRTLLQWCREARQLLPHSLLGKSALAVAAGLILLLVVGSVAQLQVDASGDGVAISMGGSSPEEGEGLTAVEAEVLADEIRRENAVMMADYTEAINRQHRQQLQQLISYFQQQRIDDLQLVDQTLDAFQQTTHDRLLLTNRYLGEVLQTVRLQDQDQSISK</sequence>
<protein>
    <recommendedName>
        <fullName evidence="3">Zinc-finger domain-containing protein</fullName>
    </recommendedName>
</protein>
<dbReference type="Gene3D" id="1.10.10.1320">
    <property type="entry name" value="Anti-sigma factor, zinc-finger domain"/>
    <property type="match status" value="1"/>
</dbReference>